<evidence type="ECO:0000313" key="1">
    <source>
        <dbReference type="EMBL" id="KIO00468.1"/>
    </source>
</evidence>
<sequence length="104" mass="11540">MLPAVLSPSRSQSFCRRISRVPCSTSSETYFVLLVGSQLSTEKRGHTNCHVPYSSISCVTEALPTIRPCCPNANFRSTPADLSTWCLVCIHTRVDIEGIRSDHR</sequence>
<name>A0A0C3IUC9_PISTI</name>
<keyword evidence="2" id="KW-1185">Reference proteome</keyword>
<reference evidence="2" key="2">
    <citation type="submission" date="2015-01" db="EMBL/GenBank/DDBJ databases">
        <title>Evolutionary Origins and Diversification of the Mycorrhizal Mutualists.</title>
        <authorList>
            <consortium name="DOE Joint Genome Institute"/>
            <consortium name="Mycorrhizal Genomics Consortium"/>
            <person name="Kohler A."/>
            <person name="Kuo A."/>
            <person name="Nagy L.G."/>
            <person name="Floudas D."/>
            <person name="Copeland A."/>
            <person name="Barry K.W."/>
            <person name="Cichocki N."/>
            <person name="Veneault-Fourrey C."/>
            <person name="LaButti K."/>
            <person name="Lindquist E.A."/>
            <person name="Lipzen A."/>
            <person name="Lundell T."/>
            <person name="Morin E."/>
            <person name="Murat C."/>
            <person name="Riley R."/>
            <person name="Ohm R."/>
            <person name="Sun H."/>
            <person name="Tunlid A."/>
            <person name="Henrissat B."/>
            <person name="Grigoriev I.V."/>
            <person name="Hibbett D.S."/>
            <person name="Martin F."/>
        </authorList>
    </citation>
    <scope>NUCLEOTIDE SEQUENCE [LARGE SCALE GENOMIC DNA]</scope>
    <source>
        <strain evidence="2">Marx 270</strain>
    </source>
</reference>
<dbReference type="HOGENOM" id="CLU_2251176_0_0_1"/>
<reference evidence="1 2" key="1">
    <citation type="submission" date="2014-04" db="EMBL/GenBank/DDBJ databases">
        <authorList>
            <consortium name="DOE Joint Genome Institute"/>
            <person name="Kuo A."/>
            <person name="Kohler A."/>
            <person name="Costa M.D."/>
            <person name="Nagy L.G."/>
            <person name="Floudas D."/>
            <person name="Copeland A."/>
            <person name="Barry K.W."/>
            <person name="Cichocki N."/>
            <person name="Veneault-Fourrey C."/>
            <person name="LaButti K."/>
            <person name="Lindquist E.A."/>
            <person name="Lipzen A."/>
            <person name="Lundell T."/>
            <person name="Morin E."/>
            <person name="Murat C."/>
            <person name="Sun H."/>
            <person name="Tunlid A."/>
            <person name="Henrissat B."/>
            <person name="Grigoriev I.V."/>
            <person name="Hibbett D.S."/>
            <person name="Martin F."/>
            <person name="Nordberg H.P."/>
            <person name="Cantor M.N."/>
            <person name="Hua S.X."/>
        </authorList>
    </citation>
    <scope>NUCLEOTIDE SEQUENCE [LARGE SCALE GENOMIC DNA]</scope>
    <source>
        <strain evidence="1 2">Marx 270</strain>
    </source>
</reference>
<dbReference type="InParanoid" id="A0A0C3IUC9"/>
<protein>
    <submittedName>
        <fullName evidence="1">Uncharacterized protein</fullName>
    </submittedName>
</protein>
<dbReference type="AlphaFoldDB" id="A0A0C3IUC9"/>
<accession>A0A0C3IUC9</accession>
<proteinExistence type="predicted"/>
<organism evidence="1 2">
    <name type="scientific">Pisolithus tinctorius Marx 270</name>
    <dbReference type="NCBI Taxonomy" id="870435"/>
    <lineage>
        <taxon>Eukaryota</taxon>
        <taxon>Fungi</taxon>
        <taxon>Dikarya</taxon>
        <taxon>Basidiomycota</taxon>
        <taxon>Agaricomycotina</taxon>
        <taxon>Agaricomycetes</taxon>
        <taxon>Agaricomycetidae</taxon>
        <taxon>Boletales</taxon>
        <taxon>Sclerodermatineae</taxon>
        <taxon>Pisolithaceae</taxon>
        <taxon>Pisolithus</taxon>
    </lineage>
</organism>
<dbReference type="EMBL" id="KN831996">
    <property type="protein sequence ID" value="KIO00468.1"/>
    <property type="molecule type" value="Genomic_DNA"/>
</dbReference>
<evidence type="ECO:0000313" key="2">
    <source>
        <dbReference type="Proteomes" id="UP000054217"/>
    </source>
</evidence>
<gene>
    <name evidence="1" type="ORF">M404DRAFT_764460</name>
</gene>
<dbReference type="Proteomes" id="UP000054217">
    <property type="component" value="Unassembled WGS sequence"/>
</dbReference>